<feature type="domain" description="Helitron helicase-like" evidence="1">
    <location>
        <begin position="1"/>
        <end position="74"/>
    </location>
</feature>
<dbReference type="AlphaFoldDB" id="A0A0D3BSU0"/>
<dbReference type="EnsemblPlants" id="Bo4g046060.1">
    <property type="protein sequence ID" value="Bo4g046060.1"/>
    <property type="gene ID" value="Bo4g046060"/>
</dbReference>
<keyword evidence="3" id="KW-1185">Reference proteome</keyword>
<dbReference type="eggNOG" id="KOG0987">
    <property type="taxonomic scope" value="Eukaryota"/>
</dbReference>
<dbReference type="Pfam" id="PF14214">
    <property type="entry name" value="Helitron_like_N"/>
    <property type="match status" value="1"/>
</dbReference>
<evidence type="ECO:0000313" key="2">
    <source>
        <dbReference type="EnsemblPlants" id="Bo4g046060.1"/>
    </source>
</evidence>
<dbReference type="Gramene" id="Bo4g046060.1">
    <property type="protein sequence ID" value="Bo4g046060.1"/>
    <property type="gene ID" value="Bo4g046060"/>
</dbReference>
<accession>A0A0D3BSU0</accession>
<dbReference type="HOGENOM" id="CLU_2088188_0_0_1"/>
<organism evidence="2 3">
    <name type="scientific">Brassica oleracea var. oleracea</name>
    <dbReference type="NCBI Taxonomy" id="109376"/>
    <lineage>
        <taxon>Eukaryota</taxon>
        <taxon>Viridiplantae</taxon>
        <taxon>Streptophyta</taxon>
        <taxon>Embryophyta</taxon>
        <taxon>Tracheophyta</taxon>
        <taxon>Spermatophyta</taxon>
        <taxon>Magnoliopsida</taxon>
        <taxon>eudicotyledons</taxon>
        <taxon>Gunneridae</taxon>
        <taxon>Pentapetalae</taxon>
        <taxon>rosids</taxon>
        <taxon>malvids</taxon>
        <taxon>Brassicales</taxon>
        <taxon>Brassicaceae</taxon>
        <taxon>Brassiceae</taxon>
        <taxon>Brassica</taxon>
    </lineage>
</organism>
<reference evidence="2" key="2">
    <citation type="submission" date="2015-03" db="UniProtKB">
        <authorList>
            <consortium name="EnsemblPlants"/>
        </authorList>
    </citation>
    <scope>IDENTIFICATION</scope>
</reference>
<name>A0A0D3BSU0_BRAOL</name>
<reference evidence="2 3" key="1">
    <citation type="journal article" date="2014" name="Genome Biol.">
        <title>Transcriptome and methylome profiling reveals relics of genome dominance in the mesopolyploid Brassica oleracea.</title>
        <authorList>
            <person name="Parkin I.A."/>
            <person name="Koh C."/>
            <person name="Tang H."/>
            <person name="Robinson S.J."/>
            <person name="Kagale S."/>
            <person name="Clarke W.E."/>
            <person name="Town C.D."/>
            <person name="Nixon J."/>
            <person name="Krishnakumar V."/>
            <person name="Bidwell S.L."/>
            <person name="Denoeud F."/>
            <person name="Belcram H."/>
            <person name="Links M.G."/>
            <person name="Just J."/>
            <person name="Clarke C."/>
            <person name="Bender T."/>
            <person name="Huebert T."/>
            <person name="Mason A.S."/>
            <person name="Pires J.C."/>
            <person name="Barker G."/>
            <person name="Moore J."/>
            <person name="Walley P.G."/>
            <person name="Manoli S."/>
            <person name="Batley J."/>
            <person name="Edwards D."/>
            <person name="Nelson M.N."/>
            <person name="Wang X."/>
            <person name="Paterson A.H."/>
            <person name="King G."/>
            <person name="Bancroft I."/>
            <person name="Chalhoub B."/>
            <person name="Sharpe A.G."/>
        </authorList>
    </citation>
    <scope>NUCLEOTIDE SEQUENCE</scope>
    <source>
        <strain evidence="2 3">cv. TO1000</strain>
    </source>
</reference>
<dbReference type="STRING" id="109376.A0A0D3BSU0"/>
<dbReference type="InterPro" id="IPR025476">
    <property type="entry name" value="Helitron_helicase-like"/>
</dbReference>
<evidence type="ECO:0000259" key="1">
    <source>
        <dbReference type="Pfam" id="PF14214"/>
    </source>
</evidence>
<evidence type="ECO:0000313" key="3">
    <source>
        <dbReference type="Proteomes" id="UP000032141"/>
    </source>
</evidence>
<protein>
    <recommendedName>
        <fullName evidence="1">Helitron helicase-like domain-containing protein</fullName>
    </recommendedName>
</protein>
<sequence length="117" mass="13895">MTANPNWREIKDHLEKYSGDSPNDRPDIECRVFKMKLDQLPKDFKEETFFKRYTAALHRIEFQKRGLPHAHILLWKKIPISDHNIQTSLEKTNRSPGCFFRNNRIATTKRKNSSLVL</sequence>
<proteinExistence type="predicted"/>
<dbReference type="Proteomes" id="UP000032141">
    <property type="component" value="Chromosome C4"/>
</dbReference>